<reference evidence="7 8" key="1">
    <citation type="submission" date="2018-08" db="EMBL/GenBank/DDBJ databases">
        <title>Acidipila sp. 4G-K13, an acidobacterium isolated from forest soil.</title>
        <authorList>
            <person name="Gao Z.-H."/>
            <person name="Qiu L.-H."/>
        </authorList>
    </citation>
    <scope>NUCLEOTIDE SEQUENCE [LARGE SCALE GENOMIC DNA]</scope>
    <source>
        <strain evidence="7 8">4G-K13</strain>
    </source>
</reference>
<feature type="domain" description="TonB-dependent transporter Oar-like beta-barrel" evidence="6">
    <location>
        <begin position="247"/>
        <end position="1151"/>
    </location>
</feature>
<sequence>MKRSGQRFRNISWVLICLIGTCLHVYAQSDTSSIAGFVKDQSGAVIPHAQVTVTSEATQESHTVTTDNKGYYSLSSLPAGFYTVAVRMQGFKLFESVHDKLDAVSTLSINATLTIGVSNESVKVISSADLIQTDSGAVQHQITEEQIQHQELNGRNPVYMAELLPGVITGATLGDFNFSVSKPGFSINGARSTDTTVTIDGAPAVRTRANTYVIGVPNVDSTEEMQVLTAAYAAEYGGAGGGQVRMVSKSGTTDFHGTAYEYLRNSALNANTWSRNESPSTRFASPFRYNDFGFAAGGPVWIPGLPPVLRRKLFWFVAQDWIRYRYTDTVFQTVPTALMRAGNFSELLGPNPFYSSPVILRNPFDCTTTNGKKTCAPLPGNTIPQNLLSSNGTALLNAYPAPIPGLLVNGNQNWEAVAPHPINQRKGSYNFDFVLNDRHRISFRRTDLSYNEYSALDQGSGLTGKYKTWPNQTNTLAWSWTITPTIVNEMNGTLSIDRVANPVNDALPGFHRTQLGINYNYIVPGGKDVDKIPSLSLSKPFYSLSGGPYPSHSGGPIYTFSDSLSKAAGNHMLKFGFQFDYRGENDDDQINITTVPGGSNNQNGTFTLTDSYANGSGLGIANLALGLADSYTEIGPRAYTIWRGAMYEWFAQDSWQITSRLHLDYGLRDTLVFPFHALWGNSVYFDPELYDPAQAISVNPATGLVALGTGNQYNGMVIPGLSGFPSGAAKHGVYQANFPSTYAALFDKSLPRGLMDAQNAFQPRLGIAYQFKDKTVIRAGGGRFLTRMGLLDNIFPGGNSPFQPFVTVTNISVDNPGAGLTSVTTPTLTVTTLDRHMKQPEAWNWNVTVEKQLPGHSVLSVAYVGRRGLHLWYSEDANQVPAGTTYANPHVNIAALVPYKGFSQILTELSRASSKYNSLQVFWSRRFTNGLDFSAAYTLAKSMDNSSSYSDIVPDTYNTSNLWGPSTFDVRHAFVATSTYDLPFLREQQHLAGKIFGGWQLSGTAQYLSGAPGSVYSTNTDYAGTGEPGLPQFWVMHGRATYPRQFSRGASSSTTYFNTTTSNGDPLFTAPPQGTFNLQHGIRDSIYGPGFQDWNAGLFKKFAIDERNVFEFRAEAYDVFNHPNWSSPNFTPGTSTFGKVTGKTDLSRQLQLSLRYSF</sequence>
<evidence type="ECO:0000256" key="2">
    <source>
        <dbReference type="ARBA" id="ARBA00023136"/>
    </source>
</evidence>
<dbReference type="InterPro" id="IPR057601">
    <property type="entry name" value="Oar-like_b-barrel"/>
</dbReference>
<proteinExistence type="predicted"/>
<dbReference type="Pfam" id="PF13620">
    <property type="entry name" value="CarboxypepD_reg"/>
    <property type="match status" value="1"/>
</dbReference>
<dbReference type="SUPFAM" id="SSF56935">
    <property type="entry name" value="Porins"/>
    <property type="match status" value="1"/>
</dbReference>
<dbReference type="Gene3D" id="2.170.130.10">
    <property type="entry name" value="TonB-dependent receptor, plug domain"/>
    <property type="match status" value="1"/>
</dbReference>
<evidence type="ECO:0000256" key="3">
    <source>
        <dbReference type="ARBA" id="ARBA00023237"/>
    </source>
</evidence>
<dbReference type="Proteomes" id="UP000264702">
    <property type="component" value="Unassembled WGS sequence"/>
</dbReference>
<dbReference type="SUPFAM" id="SSF49464">
    <property type="entry name" value="Carboxypeptidase regulatory domain-like"/>
    <property type="match status" value="1"/>
</dbReference>
<dbReference type="AlphaFoldDB" id="A0A372IQW2"/>
<evidence type="ECO:0000259" key="5">
    <source>
        <dbReference type="Pfam" id="PF07715"/>
    </source>
</evidence>
<dbReference type="InterPro" id="IPR037066">
    <property type="entry name" value="Plug_dom_sf"/>
</dbReference>
<protein>
    <submittedName>
        <fullName evidence="7">TonB-dependent receptor</fullName>
    </submittedName>
</protein>
<feature type="domain" description="TonB-dependent receptor plug" evidence="5">
    <location>
        <begin position="140"/>
        <end position="242"/>
    </location>
</feature>
<comment type="caution">
    <text evidence="7">The sequence shown here is derived from an EMBL/GenBank/DDBJ whole genome shotgun (WGS) entry which is preliminary data.</text>
</comment>
<evidence type="ECO:0000256" key="1">
    <source>
        <dbReference type="ARBA" id="ARBA00004442"/>
    </source>
</evidence>
<accession>A0A372IQW2</accession>
<dbReference type="OrthoDB" id="97893at2"/>
<organism evidence="7 8">
    <name type="scientific">Paracidobacterium acidisoli</name>
    <dbReference type="NCBI Taxonomy" id="2303751"/>
    <lineage>
        <taxon>Bacteria</taxon>
        <taxon>Pseudomonadati</taxon>
        <taxon>Acidobacteriota</taxon>
        <taxon>Terriglobia</taxon>
        <taxon>Terriglobales</taxon>
        <taxon>Acidobacteriaceae</taxon>
        <taxon>Paracidobacterium</taxon>
    </lineage>
</organism>
<dbReference type="InterPro" id="IPR036942">
    <property type="entry name" value="Beta-barrel_TonB_sf"/>
</dbReference>
<dbReference type="InterPro" id="IPR012910">
    <property type="entry name" value="Plug_dom"/>
</dbReference>
<dbReference type="Pfam" id="PF07715">
    <property type="entry name" value="Plug"/>
    <property type="match status" value="1"/>
</dbReference>
<keyword evidence="3" id="KW-0998">Cell outer membrane</keyword>
<evidence type="ECO:0000313" key="7">
    <source>
        <dbReference type="EMBL" id="RFU17169.1"/>
    </source>
</evidence>
<evidence type="ECO:0000259" key="6">
    <source>
        <dbReference type="Pfam" id="PF25183"/>
    </source>
</evidence>
<keyword evidence="7" id="KW-0675">Receptor</keyword>
<comment type="subcellular location">
    <subcellularLocation>
        <location evidence="1">Cell outer membrane</location>
    </subcellularLocation>
</comment>
<keyword evidence="8" id="KW-1185">Reference proteome</keyword>
<evidence type="ECO:0000256" key="4">
    <source>
        <dbReference type="SAM" id="SignalP"/>
    </source>
</evidence>
<keyword evidence="4" id="KW-0732">Signal</keyword>
<dbReference type="EMBL" id="QVQT01000003">
    <property type="protein sequence ID" value="RFU17169.1"/>
    <property type="molecule type" value="Genomic_DNA"/>
</dbReference>
<dbReference type="GO" id="GO:0009279">
    <property type="term" value="C:cell outer membrane"/>
    <property type="evidence" value="ECO:0007669"/>
    <property type="project" value="UniProtKB-SubCell"/>
</dbReference>
<dbReference type="Gene3D" id="2.40.170.20">
    <property type="entry name" value="TonB-dependent receptor, beta-barrel domain"/>
    <property type="match status" value="1"/>
</dbReference>
<dbReference type="InterPro" id="IPR008969">
    <property type="entry name" value="CarboxyPept-like_regulatory"/>
</dbReference>
<evidence type="ECO:0000313" key="8">
    <source>
        <dbReference type="Proteomes" id="UP000264702"/>
    </source>
</evidence>
<feature type="signal peptide" evidence="4">
    <location>
        <begin position="1"/>
        <end position="27"/>
    </location>
</feature>
<keyword evidence="2" id="KW-0472">Membrane</keyword>
<dbReference type="Gene3D" id="2.60.40.1120">
    <property type="entry name" value="Carboxypeptidase-like, regulatory domain"/>
    <property type="match status" value="1"/>
</dbReference>
<name>A0A372IQW2_9BACT</name>
<gene>
    <name evidence="7" type="ORF">D0Y96_10810</name>
</gene>
<dbReference type="Pfam" id="PF25183">
    <property type="entry name" value="OMP_b-brl_4"/>
    <property type="match status" value="1"/>
</dbReference>
<feature type="chain" id="PRO_5016672910" evidence="4">
    <location>
        <begin position="28"/>
        <end position="1158"/>
    </location>
</feature>